<dbReference type="Pfam" id="PF14709">
    <property type="entry name" value="DND1_DSRM"/>
    <property type="match status" value="1"/>
</dbReference>
<dbReference type="PANTHER" id="PTHR14950:SF15">
    <property type="entry name" value="DICER-LIKE PROTEIN 4"/>
    <property type="match status" value="1"/>
</dbReference>
<dbReference type="InterPro" id="IPR036389">
    <property type="entry name" value="RNase_III_sf"/>
</dbReference>
<keyword evidence="6" id="KW-0378">Hydrolase</keyword>
<organism evidence="13 14">
    <name type="scientific">Miscanthus lutarioriparius</name>
    <dbReference type="NCBI Taxonomy" id="422564"/>
    <lineage>
        <taxon>Eukaryota</taxon>
        <taxon>Viridiplantae</taxon>
        <taxon>Streptophyta</taxon>
        <taxon>Embryophyta</taxon>
        <taxon>Tracheophyta</taxon>
        <taxon>Spermatophyta</taxon>
        <taxon>Magnoliopsida</taxon>
        <taxon>Liliopsida</taxon>
        <taxon>Poales</taxon>
        <taxon>Poaceae</taxon>
        <taxon>PACMAD clade</taxon>
        <taxon>Panicoideae</taxon>
        <taxon>Andropogonodae</taxon>
        <taxon>Andropogoneae</taxon>
        <taxon>Saccharinae</taxon>
        <taxon>Miscanthus</taxon>
    </lineage>
</organism>
<dbReference type="AlphaFoldDB" id="A0A811SIW6"/>
<dbReference type="OrthoDB" id="6513042at2759"/>
<dbReference type="GO" id="GO:0046872">
    <property type="term" value="F:metal ion binding"/>
    <property type="evidence" value="ECO:0007669"/>
    <property type="project" value="UniProtKB-KW"/>
</dbReference>
<dbReference type="SMART" id="SM00535">
    <property type="entry name" value="RIBOc"/>
    <property type="match status" value="2"/>
</dbReference>
<feature type="domain" description="DRBM" evidence="11">
    <location>
        <begin position="351"/>
        <end position="418"/>
    </location>
</feature>
<evidence type="ECO:0000256" key="3">
    <source>
        <dbReference type="ARBA" id="ARBA00022722"/>
    </source>
</evidence>
<dbReference type="SUPFAM" id="SSF69065">
    <property type="entry name" value="RNase III domain-like"/>
    <property type="match status" value="2"/>
</dbReference>
<keyword evidence="5" id="KW-0255">Endonuclease</keyword>
<keyword evidence="3" id="KW-0540">Nuclease</keyword>
<evidence type="ECO:0000256" key="7">
    <source>
        <dbReference type="ARBA" id="ARBA00022842"/>
    </source>
</evidence>
<dbReference type="PANTHER" id="PTHR14950">
    <property type="entry name" value="DICER-RELATED"/>
    <property type="match status" value="1"/>
</dbReference>
<evidence type="ECO:0000256" key="9">
    <source>
        <dbReference type="ARBA" id="ARBA00023211"/>
    </source>
</evidence>
<keyword evidence="7" id="KW-0460">Magnesium</keyword>
<dbReference type="PROSITE" id="PS50142">
    <property type="entry name" value="RNASE_3_2"/>
    <property type="match status" value="2"/>
</dbReference>
<evidence type="ECO:0000256" key="10">
    <source>
        <dbReference type="PROSITE-ProRule" id="PRU00266"/>
    </source>
</evidence>
<evidence type="ECO:0000313" key="14">
    <source>
        <dbReference type="Proteomes" id="UP000604825"/>
    </source>
</evidence>
<dbReference type="GO" id="GO:0004525">
    <property type="term" value="F:ribonuclease III activity"/>
    <property type="evidence" value="ECO:0007669"/>
    <property type="project" value="InterPro"/>
</dbReference>
<comment type="cofactor">
    <cofactor evidence="1">
        <name>Mn(2+)</name>
        <dbReference type="ChEBI" id="CHEBI:29035"/>
    </cofactor>
</comment>
<keyword evidence="8 10" id="KW-0694">RNA-binding</keyword>
<feature type="domain" description="DRBM" evidence="11">
    <location>
        <begin position="470"/>
        <end position="546"/>
    </location>
</feature>
<comment type="cofactor">
    <cofactor evidence="2">
        <name>Mg(2+)</name>
        <dbReference type="ChEBI" id="CHEBI:18420"/>
    </cofactor>
</comment>
<dbReference type="Pfam" id="PF00636">
    <property type="entry name" value="Ribonuclease_3"/>
    <property type="match status" value="2"/>
</dbReference>
<feature type="domain" description="RNase III" evidence="12">
    <location>
        <begin position="67"/>
        <end position="179"/>
    </location>
</feature>
<evidence type="ECO:0000256" key="5">
    <source>
        <dbReference type="ARBA" id="ARBA00022759"/>
    </source>
</evidence>
<dbReference type="Gene3D" id="3.30.160.20">
    <property type="match status" value="2"/>
</dbReference>
<feature type="domain" description="RNase III" evidence="12">
    <location>
        <begin position="190"/>
        <end position="325"/>
    </location>
</feature>
<gene>
    <name evidence="13" type="ORF">NCGR_LOCUS64914</name>
</gene>
<dbReference type="InterPro" id="IPR000999">
    <property type="entry name" value="RNase_III_dom"/>
</dbReference>
<dbReference type="Proteomes" id="UP000604825">
    <property type="component" value="Unassembled WGS sequence"/>
</dbReference>
<sequence>MEHFVELPPELCSLKITGFSKDMGSSLSLLPSLMCRLENLLVAIELKDVMSSYFPEASQISASGILEALTTERCLERISLERLEVLGDAFLKYVVGRHNFISYEGLDEGENNLLLMIVYTKLKHLDAKYRETTLHPKNIHPDRRENFNLRCTKSHHWLHRKTIADVVESLLGAFIVECGFKAAFAFLHWIGIKHKALLLQAFVHPSFNKHSGGCYQRMEFLGDAVLEYLMASCLYSAYPDLKPGQLTDLKSLAVNNNSFAYVAVKKSIHKYLIKDSKSLTAAVNKFENYVNLSSSEKDLLEEPTCPKVLGDIVESCVGAVLLDSGFNLNHVWKLMLMLLKPILSFCGMHIDPMRELREICQYNGFELRLPKPTEDNGEFHVKVEVNIDGKMISCTAANRNSKDARKVAAQEALSKLKSTTGDNKVDKNDVNNGRNNKSNVVVQNGCLSRGATDKINQKEYHGMVIWYIKTARSFLYELCAANYWKPPEFELCKDEGPSHLRKFTCKVLIQITGTSATLLECYSDPKLQKKAAHEHAAEGALWYLKQLGYLSKDDNRV</sequence>
<evidence type="ECO:0000259" key="11">
    <source>
        <dbReference type="PROSITE" id="PS50137"/>
    </source>
</evidence>
<keyword evidence="9" id="KW-0464">Manganese</keyword>
<evidence type="ECO:0000256" key="8">
    <source>
        <dbReference type="ARBA" id="ARBA00022884"/>
    </source>
</evidence>
<evidence type="ECO:0000256" key="1">
    <source>
        <dbReference type="ARBA" id="ARBA00001936"/>
    </source>
</evidence>
<protein>
    <submittedName>
        <fullName evidence="13">Uncharacterized protein</fullName>
    </submittedName>
</protein>
<evidence type="ECO:0000256" key="2">
    <source>
        <dbReference type="ARBA" id="ARBA00001946"/>
    </source>
</evidence>
<dbReference type="Gene3D" id="1.10.1520.10">
    <property type="entry name" value="Ribonuclease III domain"/>
    <property type="match status" value="2"/>
</dbReference>
<dbReference type="FunFam" id="1.10.1520.10:FF:000004">
    <property type="entry name" value="Endoribonuclease dicer-like 1"/>
    <property type="match status" value="1"/>
</dbReference>
<dbReference type="InterPro" id="IPR014720">
    <property type="entry name" value="dsRBD_dom"/>
</dbReference>
<evidence type="ECO:0000256" key="4">
    <source>
        <dbReference type="ARBA" id="ARBA00022723"/>
    </source>
</evidence>
<dbReference type="EMBL" id="CAJGYO010000075">
    <property type="protein sequence ID" value="CAD6340816.1"/>
    <property type="molecule type" value="Genomic_DNA"/>
</dbReference>
<dbReference type="SUPFAM" id="SSF54768">
    <property type="entry name" value="dsRNA-binding domain-like"/>
    <property type="match status" value="2"/>
</dbReference>
<dbReference type="GO" id="GO:0030422">
    <property type="term" value="P:siRNA processing"/>
    <property type="evidence" value="ECO:0007669"/>
    <property type="project" value="TreeGrafter"/>
</dbReference>
<dbReference type="FunFam" id="3.30.160.20:FF:000063">
    <property type="entry name" value="Dicer-like 103"/>
    <property type="match status" value="1"/>
</dbReference>
<name>A0A811SIW6_9POAL</name>
<evidence type="ECO:0000259" key="12">
    <source>
        <dbReference type="PROSITE" id="PS50142"/>
    </source>
</evidence>
<accession>A0A811SIW6</accession>
<dbReference type="SMART" id="SM00358">
    <property type="entry name" value="DSRM"/>
    <property type="match status" value="2"/>
</dbReference>
<reference evidence="13" key="1">
    <citation type="submission" date="2020-10" db="EMBL/GenBank/DDBJ databases">
        <authorList>
            <person name="Han B."/>
            <person name="Lu T."/>
            <person name="Zhao Q."/>
            <person name="Huang X."/>
            <person name="Zhao Y."/>
        </authorList>
    </citation>
    <scope>NUCLEOTIDE SEQUENCE</scope>
</reference>
<dbReference type="CDD" id="cd00593">
    <property type="entry name" value="RIBOc"/>
    <property type="match status" value="2"/>
</dbReference>
<dbReference type="GO" id="GO:0003723">
    <property type="term" value="F:RNA binding"/>
    <property type="evidence" value="ECO:0007669"/>
    <property type="project" value="UniProtKB-UniRule"/>
</dbReference>
<dbReference type="GO" id="GO:0005634">
    <property type="term" value="C:nucleus"/>
    <property type="evidence" value="ECO:0007669"/>
    <property type="project" value="TreeGrafter"/>
</dbReference>
<proteinExistence type="predicted"/>
<dbReference type="Pfam" id="PF00035">
    <property type="entry name" value="dsrm"/>
    <property type="match status" value="1"/>
</dbReference>
<evidence type="ECO:0000256" key="6">
    <source>
        <dbReference type="ARBA" id="ARBA00022801"/>
    </source>
</evidence>
<evidence type="ECO:0000313" key="13">
    <source>
        <dbReference type="EMBL" id="CAD6340816.1"/>
    </source>
</evidence>
<keyword evidence="14" id="KW-1185">Reference proteome</keyword>
<keyword evidence="4" id="KW-0479">Metal-binding</keyword>
<comment type="caution">
    <text evidence="13">The sequence shown here is derived from an EMBL/GenBank/DDBJ whole genome shotgun (WGS) entry which is preliminary data.</text>
</comment>
<dbReference type="PROSITE" id="PS50137">
    <property type="entry name" value="DS_RBD"/>
    <property type="match status" value="2"/>
</dbReference>
<dbReference type="PROSITE" id="PS00517">
    <property type="entry name" value="RNASE_3_1"/>
    <property type="match status" value="1"/>
</dbReference>
<dbReference type="GO" id="GO:0005737">
    <property type="term" value="C:cytoplasm"/>
    <property type="evidence" value="ECO:0007669"/>
    <property type="project" value="TreeGrafter"/>
</dbReference>